<proteinExistence type="predicted"/>
<evidence type="ECO:0000259" key="3">
    <source>
        <dbReference type="Pfam" id="PF13439"/>
    </source>
</evidence>
<dbReference type="PANTHER" id="PTHR12526:SF510">
    <property type="entry name" value="D-INOSITOL 3-PHOSPHATE GLYCOSYLTRANSFERASE"/>
    <property type="match status" value="1"/>
</dbReference>
<accession>A0ABP5J6W7</accession>
<sequence>MRSLVVTAWFPDTDIPSRTPFVLEHCWALQEAGHLVSVVHINIGRESRPSVQESYEGVPVTRVWLDVANPLSFTRVSRLISRGLRGADVLHTMAFSAALFAAPAWLFRRAPWVHTEHWNGVVNPASVGTLWRSVSWLRYVLRLPHAVTGVTRELADEMAKFSRPGATHVVPCVVQNPHPIQPFPSAPPLRLVGVGALVDRKQPLLALETVARLVQRGTDVQYTLVGKGPLMAAAQKRAEELGIADRVVFTGPIGPSEVTEHLSRAHLFFLPSKQENFFTAVAEAQAAGRPAAVPLSGGFDDYCTDQNSVLTDSWDPEDLADTVLLAWERFHAVSPSRIADTVRERFSRKTVGATFDKIYRLITGRPDRTPKISG</sequence>
<gene>
    <name evidence="4" type="ORF">GCM10009824_08250</name>
</gene>
<dbReference type="Pfam" id="PF13692">
    <property type="entry name" value="Glyco_trans_1_4"/>
    <property type="match status" value="1"/>
</dbReference>
<evidence type="ECO:0000313" key="4">
    <source>
        <dbReference type="EMBL" id="GAA2112268.1"/>
    </source>
</evidence>
<dbReference type="InterPro" id="IPR028098">
    <property type="entry name" value="Glyco_trans_4-like_N"/>
</dbReference>
<evidence type="ECO:0000256" key="1">
    <source>
        <dbReference type="ARBA" id="ARBA00022676"/>
    </source>
</evidence>
<evidence type="ECO:0000313" key="5">
    <source>
        <dbReference type="Proteomes" id="UP001500166"/>
    </source>
</evidence>
<keyword evidence="2" id="KW-0808">Transferase</keyword>
<protein>
    <recommendedName>
        <fullName evidence="3">Glycosyltransferase subfamily 4-like N-terminal domain-containing protein</fullName>
    </recommendedName>
</protein>
<organism evidence="4 5">
    <name type="scientific">Kocuria atrinae</name>
    <dbReference type="NCBI Taxonomy" id="592377"/>
    <lineage>
        <taxon>Bacteria</taxon>
        <taxon>Bacillati</taxon>
        <taxon>Actinomycetota</taxon>
        <taxon>Actinomycetes</taxon>
        <taxon>Micrococcales</taxon>
        <taxon>Micrococcaceae</taxon>
        <taxon>Kocuria</taxon>
    </lineage>
</organism>
<keyword evidence="1" id="KW-0328">Glycosyltransferase</keyword>
<reference evidence="5" key="1">
    <citation type="journal article" date="2019" name="Int. J. Syst. Evol. Microbiol.">
        <title>The Global Catalogue of Microorganisms (GCM) 10K type strain sequencing project: providing services to taxonomists for standard genome sequencing and annotation.</title>
        <authorList>
            <consortium name="The Broad Institute Genomics Platform"/>
            <consortium name="The Broad Institute Genome Sequencing Center for Infectious Disease"/>
            <person name="Wu L."/>
            <person name="Ma J."/>
        </authorList>
    </citation>
    <scope>NUCLEOTIDE SEQUENCE [LARGE SCALE GENOMIC DNA]</scope>
    <source>
        <strain evidence="5">JCM 15914</strain>
    </source>
</reference>
<dbReference type="Proteomes" id="UP001500166">
    <property type="component" value="Unassembled WGS sequence"/>
</dbReference>
<feature type="domain" description="Glycosyltransferase subfamily 4-like N-terminal" evidence="3">
    <location>
        <begin position="22"/>
        <end position="174"/>
    </location>
</feature>
<dbReference type="Pfam" id="PF13439">
    <property type="entry name" value="Glyco_transf_4"/>
    <property type="match status" value="1"/>
</dbReference>
<name>A0ABP5J6W7_9MICC</name>
<comment type="caution">
    <text evidence="4">The sequence shown here is derived from an EMBL/GenBank/DDBJ whole genome shotgun (WGS) entry which is preliminary data.</text>
</comment>
<dbReference type="SUPFAM" id="SSF53756">
    <property type="entry name" value="UDP-Glycosyltransferase/glycogen phosphorylase"/>
    <property type="match status" value="1"/>
</dbReference>
<evidence type="ECO:0000256" key="2">
    <source>
        <dbReference type="ARBA" id="ARBA00022679"/>
    </source>
</evidence>
<dbReference type="RefSeq" id="WP_344223749.1">
    <property type="nucleotide sequence ID" value="NZ_BAAAQA010000006.1"/>
</dbReference>
<dbReference type="PANTHER" id="PTHR12526">
    <property type="entry name" value="GLYCOSYLTRANSFERASE"/>
    <property type="match status" value="1"/>
</dbReference>
<dbReference type="Gene3D" id="3.40.50.2000">
    <property type="entry name" value="Glycogen Phosphorylase B"/>
    <property type="match status" value="2"/>
</dbReference>
<keyword evidence="5" id="KW-1185">Reference proteome</keyword>
<dbReference type="EMBL" id="BAAAQA010000006">
    <property type="protein sequence ID" value="GAA2112268.1"/>
    <property type="molecule type" value="Genomic_DNA"/>
</dbReference>